<reference evidence="1" key="1">
    <citation type="journal article" date="2022" name="Plant J.">
        <title>Strategies of tolerance reflected in two North American maple genomes.</title>
        <authorList>
            <person name="McEvoy S.L."/>
            <person name="Sezen U.U."/>
            <person name="Trouern-Trend A."/>
            <person name="McMahon S.M."/>
            <person name="Schaberg P.G."/>
            <person name="Yang J."/>
            <person name="Wegrzyn J.L."/>
            <person name="Swenson N.G."/>
        </authorList>
    </citation>
    <scope>NUCLEOTIDE SEQUENCE</scope>
    <source>
        <strain evidence="1">NS2018</strain>
    </source>
</reference>
<proteinExistence type="predicted"/>
<name>A0AA39STC8_ACESA</name>
<dbReference type="Proteomes" id="UP001168877">
    <property type="component" value="Unassembled WGS sequence"/>
</dbReference>
<reference evidence="1" key="2">
    <citation type="submission" date="2023-06" db="EMBL/GenBank/DDBJ databases">
        <authorList>
            <person name="Swenson N.G."/>
            <person name="Wegrzyn J.L."/>
            <person name="Mcevoy S.L."/>
        </authorList>
    </citation>
    <scope>NUCLEOTIDE SEQUENCE</scope>
    <source>
        <strain evidence="1">NS2018</strain>
        <tissue evidence="1">Leaf</tissue>
    </source>
</reference>
<gene>
    <name evidence="1" type="ORF">LWI29_014684</name>
</gene>
<protein>
    <submittedName>
        <fullName evidence="1">Uncharacterized protein</fullName>
    </submittedName>
</protein>
<evidence type="ECO:0000313" key="1">
    <source>
        <dbReference type="EMBL" id="KAK0596327.1"/>
    </source>
</evidence>
<organism evidence="1 2">
    <name type="scientific">Acer saccharum</name>
    <name type="common">Sugar maple</name>
    <dbReference type="NCBI Taxonomy" id="4024"/>
    <lineage>
        <taxon>Eukaryota</taxon>
        <taxon>Viridiplantae</taxon>
        <taxon>Streptophyta</taxon>
        <taxon>Embryophyta</taxon>
        <taxon>Tracheophyta</taxon>
        <taxon>Spermatophyta</taxon>
        <taxon>Magnoliopsida</taxon>
        <taxon>eudicotyledons</taxon>
        <taxon>Gunneridae</taxon>
        <taxon>Pentapetalae</taxon>
        <taxon>rosids</taxon>
        <taxon>malvids</taxon>
        <taxon>Sapindales</taxon>
        <taxon>Sapindaceae</taxon>
        <taxon>Hippocastanoideae</taxon>
        <taxon>Acereae</taxon>
        <taxon>Acer</taxon>
    </lineage>
</organism>
<comment type="caution">
    <text evidence="1">The sequence shown here is derived from an EMBL/GenBank/DDBJ whole genome shotgun (WGS) entry which is preliminary data.</text>
</comment>
<accession>A0AA39STC8</accession>
<keyword evidence="2" id="KW-1185">Reference proteome</keyword>
<dbReference type="EMBL" id="JAUESC010000004">
    <property type="protein sequence ID" value="KAK0596327.1"/>
    <property type="molecule type" value="Genomic_DNA"/>
</dbReference>
<dbReference type="AlphaFoldDB" id="A0AA39STC8"/>
<sequence length="80" mass="9059">MILADIDALRMASDGLNVAFTPKIANQVRVDFFWMKEFPLCIARAVQAGPERLDQQEDCLELSSISETKTFICSRESYTL</sequence>
<evidence type="ECO:0000313" key="2">
    <source>
        <dbReference type="Proteomes" id="UP001168877"/>
    </source>
</evidence>